<dbReference type="Proteomes" id="UP000054498">
    <property type="component" value="Unassembled WGS sequence"/>
</dbReference>
<dbReference type="SUPFAM" id="SSF53335">
    <property type="entry name" value="S-adenosyl-L-methionine-dependent methyltransferases"/>
    <property type="match status" value="1"/>
</dbReference>
<organism evidence="2 3">
    <name type="scientific">Monoraphidium neglectum</name>
    <dbReference type="NCBI Taxonomy" id="145388"/>
    <lineage>
        <taxon>Eukaryota</taxon>
        <taxon>Viridiplantae</taxon>
        <taxon>Chlorophyta</taxon>
        <taxon>core chlorophytes</taxon>
        <taxon>Chlorophyceae</taxon>
        <taxon>CS clade</taxon>
        <taxon>Sphaeropleales</taxon>
        <taxon>Selenastraceae</taxon>
        <taxon>Monoraphidium</taxon>
    </lineage>
</organism>
<dbReference type="OrthoDB" id="550123at2759"/>
<dbReference type="EMBL" id="KK103337">
    <property type="protein sequence ID" value="KIY95761.1"/>
    <property type="molecule type" value="Genomic_DNA"/>
</dbReference>
<name>A0A0D2M351_9CHLO</name>
<evidence type="ECO:0000313" key="2">
    <source>
        <dbReference type="EMBL" id="KIY95761.1"/>
    </source>
</evidence>
<evidence type="ECO:0000313" key="3">
    <source>
        <dbReference type="Proteomes" id="UP000054498"/>
    </source>
</evidence>
<keyword evidence="3" id="KW-1185">Reference proteome</keyword>
<dbReference type="KEGG" id="mng:MNEG_12202"/>
<gene>
    <name evidence="2" type="ORF">MNEG_12202</name>
</gene>
<evidence type="ECO:0008006" key="4">
    <source>
        <dbReference type="Google" id="ProtNLM"/>
    </source>
</evidence>
<reference evidence="2 3" key="1">
    <citation type="journal article" date="2013" name="BMC Genomics">
        <title>Reconstruction of the lipid metabolism for the microalga Monoraphidium neglectum from its genome sequence reveals characteristics suitable for biofuel production.</title>
        <authorList>
            <person name="Bogen C."/>
            <person name="Al-Dilaimi A."/>
            <person name="Albersmeier A."/>
            <person name="Wichmann J."/>
            <person name="Grundmann M."/>
            <person name="Rupp O."/>
            <person name="Lauersen K.J."/>
            <person name="Blifernez-Klassen O."/>
            <person name="Kalinowski J."/>
            <person name="Goesmann A."/>
            <person name="Mussgnug J.H."/>
            <person name="Kruse O."/>
        </authorList>
    </citation>
    <scope>NUCLEOTIDE SEQUENCE [LARGE SCALE GENOMIC DNA]</scope>
    <source>
        <strain evidence="2 3">SAG 48.87</strain>
    </source>
</reference>
<dbReference type="InterPro" id="IPR029063">
    <property type="entry name" value="SAM-dependent_MTases_sf"/>
</dbReference>
<dbReference type="AlphaFoldDB" id="A0A0D2M351"/>
<feature type="region of interest" description="Disordered" evidence="1">
    <location>
        <begin position="59"/>
        <end position="99"/>
    </location>
</feature>
<proteinExistence type="predicted"/>
<dbReference type="RefSeq" id="XP_013894781.1">
    <property type="nucleotide sequence ID" value="XM_014039327.1"/>
</dbReference>
<protein>
    <recommendedName>
        <fullName evidence="4">Methyltransferase domain-containing protein</fullName>
    </recommendedName>
</protein>
<feature type="compositionally biased region" description="Pro residues" evidence="1">
    <location>
        <begin position="85"/>
        <end position="98"/>
    </location>
</feature>
<sequence>MPRINMPEIMDSPRCPSFLRDAVTGYLRVMTDLSRVCQGAGPVLRRLLDQFADYQIQQQQQQQQEQLDGGCENQRGGDGAHAAAAPPPPPTPPPPTPPRRVIIDLCSGGGGPLIGLVARGALGPVDEVVLTDLYPNAAAFALAERRLPPGACRGVITAVDAGDVPPELCGGVRTLFNSLHHLAPLLVLRVLADAARQGQPFAAFEVRAQRAGGPEAGALLR</sequence>
<evidence type="ECO:0000256" key="1">
    <source>
        <dbReference type="SAM" id="MobiDB-lite"/>
    </source>
</evidence>
<dbReference type="GeneID" id="25729541"/>
<accession>A0A0D2M351</accession>
<dbReference type="Gene3D" id="3.40.50.150">
    <property type="entry name" value="Vaccinia Virus protein VP39"/>
    <property type="match status" value="1"/>
</dbReference>